<gene>
    <name evidence="1" type="ORF">AVEN_252754_1</name>
</gene>
<sequence>ERESLNHPRSPTYLHLLHFSIYGPAVQVERLDIQNSWISISKLSITLFQFSSVSHIHNRFWRGAAEFACSGALVNAHICSSLERVQVSALRNPFSIAEMKG</sequence>
<comment type="caution">
    <text evidence="1">The sequence shown here is derived from an EMBL/GenBank/DDBJ whole genome shotgun (WGS) entry which is preliminary data.</text>
</comment>
<evidence type="ECO:0000313" key="2">
    <source>
        <dbReference type="Proteomes" id="UP000499080"/>
    </source>
</evidence>
<organism evidence="1 2">
    <name type="scientific">Araneus ventricosus</name>
    <name type="common">Orbweaver spider</name>
    <name type="synonym">Epeira ventricosa</name>
    <dbReference type="NCBI Taxonomy" id="182803"/>
    <lineage>
        <taxon>Eukaryota</taxon>
        <taxon>Metazoa</taxon>
        <taxon>Ecdysozoa</taxon>
        <taxon>Arthropoda</taxon>
        <taxon>Chelicerata</taxon>
        <taxon>Arachnida</taxon>
        <taxon>Araneae</taxon>
        <taxon>Araneomorphae</taxon>
        <taxon>Entelegynae</taxon>
        <taxon>Araneoidea</taxon>
        <taxon>Araneidae</taxon>
        <taxon>Araneus</taxon>
    </lineage>
</organism>
<accession>A0A4Y2K197</accession>
<protein>
    <submittedName>
        <fullName evidence="1">Uncharacterized protein</fullName>
    </submittedName>
</protein>
<reference evidence="1 2" key="1">
    <citation type="journal article" date="2019" name="Sci. Rep.">
        <title>Orb-weaving spider Araneus ventricosus genome elucidates the spidroin gene catalogue.</title>
        <authorList>
            <person name="Kono N."/>
            <person name="Nakamura H."/>
            <person name="Ohtoshi R."/>
            <person name="Moran D.A.P."/>
            <person name="Shinohara A."/>
            <person name="Yoshida Y."/>
            <person name="Fujiwara M."/>
            <person name="Mori M."/>
            <person name="Tomita M."/>
            <person name="Arakawa K."/>
        </authorList>
    </citation>
    <scope>NUCLEOTIDE SEQUENCE [LARGE SCALE GENOMIC DNA]</scope>
</reference>
<dbReference type="Proteomes" id="UP000499080">
    <property type="component" value="Unassembled WGS sequence"/>
</dbReference>
<keyword evidence="2" id="KW-1185">Reference proteome</keyword>
<dbReference type="EMBL" id="BGPR01270245">
    <property type="protein sequence ID" value="GBM96453.1"/>
    <property type="molecule type" value="Genomic_DNA"/>
</dbReference>
<evidence type="ECO:0000313" key="1">
    <source>
        <dbReference type="EMBL" id="GBM96453.1"/>
    </source>
</evidence>
<name>A0A4Y2K197_ARAVE</name>
<proteinExistence type="predicted"/>
<dbReference type="AlphaFoldDB" id="A0A4Y2K197"/>
<feature type="non-terminal residue" evidence="1">
    <location>
        <position position="1"/>
    </location>
</feature>